<reference evidence="12" key="1">
    <citation type="submission" date="2017-02" db="UniProtKB">
        <authorList>
            <consortium name="WormBaseParasite"/>
        </authorList>
    </citation>
    <scope>IDENTIFICATION</scope>
</reference>
<dbReference type="AlphaFoldDB" id="A0A0N5CXG3"/>
<evidence type="ECO:0000256" key="5">
    <source>
        <dbReference type="ARBA" id="ARBA00023125"/>
    </source>
</evidence>
<organism evidence="12">
    <name type="scientific">Thelazia callipaeda</name>
    <name type="common">Oriental eyeworm</name>
    <name type="synonym">Parasitic nematode</name>
    <dbReference type="NCBI Taxonomy" id="103827"/>
    <lineage>
        <taxon>Eukaryota</taxon>
        <taxon>Metazoa</taxon>
        <taxon>Ecdysozoa</taxon>
        <taxon>Nematoda</taxon>
        <taxon>Chromadorea</taxon>
        <taxon>Rhabditida</taxon>
        <taxon>Spirurina</taxon>
        <taxon>Spiruromorpha</taxon>
        <taxon>Thelazioidea</taxon>
        <taxon>Thelaziidae</taxon>
        <taxon>Thelazia</taxon>
    </lineage>
</organism>
<dbReference type="GO" id="GO:0003700">
    <property type="term" value="F:DNA-binding transcription factor activity"/>
    <property type="evidence" value="ECO:0007669"/>
    <property type="project" value="InterPro"/>
</dbReference>
<dbReference type="Pfam" id="PF00105">
    <property type="entry name" value="zf-C4"/>
    <property type="match status" value="1"/>
</dbReference>
<reference evidence="10 11" key="2">
    <citation type="submission" date="2018-11" db="EMBL/GenBank/DDBJ databases">
        <authorList>
            <consortium name="Pathogen Informatics"/>
        </authorList>
    </citation>
    <scope>NUCLEOTIDE SEQUENCE [LARGE SCALE GENOMIC DNA]</scope>
</reference>
<dbReference type="GO" id="GO:0008270">
    <property type="term" value="F:zinc ion binding"/>
    <property type="evidence" value="ECO:0007669"/>
    <property type="project" value="UniProtKB-KW"/>
</dbReference>
<evidence type="ECO:0000313" key="12">
    <source>
        <dbReference type="WBParaSite" id="TCLT_0000508801-mRNA-1"/>
    </source>
</evidence>
<evidence type="ECO:0000256" key="3">
    <source>
        <dbReference type="ARBA" id="ARBA00022833"/>
    </source>
</evidence>
<evidence type="ECO:0000256" key="7">
    <source>
        <dbReference type="ARBA" id="ARBA00023170"/>
    </source>
</evidence>
<dbReference type="Proteomes" id="UP000276776">
    <property type="component" value="Unassembled WGS sequence"/>
</dbReference>
<keyword evidence="2" id="KW-0863">Zinc-finger</keyword>
<name>A0A0N5CXG3_THECL</name>
<keyword evidence="8" id="KW-0539">Nucleus</keyword>
<keyword evidence="4" id="KW-0805">Transcription regulation</keyword>
<protein>
    <submittedName>
        <fullName evidence="12">Nuclear receptor domain-containing protein</fullName>
    </submittedName>
</protein>
<keyword evidence="11" id="KW-1185">Reference proteome</keyword>
<proteinExistence type="predicted"/>
<dbReference type="GO" id="GO:0043565">
    <property type="term" value="F:sequence-specific DNA binding"/>
    <property type="evidence" value="ECO:0007669"/>
    <property type="project" value="InterPro"/>
</dbReference>
<evidence type="ECO:0000313" key="10">
    <source>
        <dbReference type="EMBL" id="VDN02280.1"/>
    </source>
</evidence>
<evidence type="ECO:0000256" key="6">
    <source>
        <dbReference type="ARBA" id="ARBA00023163"/>
    </source>
</evidence>
<keyword evidence="5" id="KW-0238">DNA-binding</keyword>
<gene>
    <name evidence="10" type="ORF">TCLT_LOCUS5077</name>
</gene>
<dbReference type="EMBL" id="UYYF01004319">
    <property type="protein sequence ID" value="VDN02280.1"/>
    <property type="molecule type" value="Genomic_DNA"/>
</dbReference>
<accession>A0A0N5CXG3</accession>
<evidence type="ECO:0000256" key="1">
    <source>
        <dbReference type="ARBA" id="ARBA00022723"/>
    </source>
</evidence>
<evidence type="ECO:0000313" key="11">
    <source>
        <dbReference type="Proteomes" id="UP000276776"/>
    </source>
</evidence>
<dbReference type="InterPro" id="IPR013088">
    <property type="entry name" value="Znf_NHR/GATA"/>
</dbReference>
<dbReference type="WBParaSite" id="TCLT_0000508801-mRNA-1">
    <property type="protein sequence ID" value="TCLT_0000508801-mRNA-1"/>
    <property type="gene ID" value="TCLT_0000508801"/>
</dbReference>
<sequence length="134" mass="15646">MSTNLELSDSQIRITKLTDSRCACRACRLKKCEQMGMDREGLILTKYRFESSKKDVSTKLFFEFICNSIRFLRDRINFSFKVMDTLIYMTNSFFSSLTDRKAVDIKKKGHMLISMHQSDNYQIIKHSCPSDSLS</sequence>
<keyword evidence="3" id="KW-0862">Zinc</keyword>
<keyword evidence="7" id="KW-0675">Receptor</keyword>
<evidence type="ECO:0000256" key="8">
    <source>
        <dbReference type="ARBA" id="ARBA00023242"/>
    </source>
</evidence>
<dbReference type="InterPro" id="IPR001628">
    <property type="entry name" value="Znf_hrmn_rcpt"/>
</dbReference>
<evidence type="ECO:0000256" key="2">
    <source>
        <dbReference type="ARBA" id="ARBA00022771"/>
    </source>
</evidence>
<feature type="domain" description="Nuclear receptor" evidence="9">
    <location>
        <begin position="19"/>
        <end position="39"/>
    </location>
</feature>
<dbReference type="Gene3D" id="3.30.50.10">
    <property type="entry name" value="Erythroid Transcription Factor GATA-1, subunit A"/>
    <property type="match status" value="1"/>
</dbReference>
<evidence type="ECO:0000259" key="9">
    <source>
        <dbReference type="Pfam" id="PF00105"/>
    </source>
</evidence>
<dbReference type="SUPFAM" id="SSF57716">
    <property type="entry name" value="Glucocorticoid receptor-like (DNA-binding domain)"/>
    <property type="match status" value="1"/>
</dbReference>
<evidence type="ECO:0000256" key="4">
    <source>
        <dbReference type="ARBA" id="ARBA00023015"/>
    </source>
</evidence>
<keyword evidence="6" id="KW-0804">Transcription</keyword>
<keyword evidence="1" id="KW-0479">Metal-binding</keyword>